<organism evidence="2 3">
    <name type="scientific">Araneus ventricosus</name>
    <name type="common">Orbweaver spider</name>
    <name type="synonym">Epeira ventricosa</name>
    <dbReference type="NCBI Taxonomy" id="182803"/>
    <lineage>
        <taxon>Eukaryota</taxon>
        <taxon>Metazoa</taxon>
        <taxon>Ecdysozoa</taxon>
        <taxon>Arthropoda</taxon>
        <taxon>Chelicerata</taxon>
        <taxon>Arachnida</taxon>
        <taxon>Araneae</taxon>
        <taxon>Araneomorphae</taxon>
        <taxon>Entelegynae</taxon>
        <taxon>Araneoidea</taxon>
        <taxon>Araneidae</taxon>
        <taxon>Araneus</taxon>
    </lineage>
</organism>
<reference evidence="2 3" key="1">
    <citation type="journal article" date="2019" name="Sci. Rep.">
        <title>Orb-weaving spider Araneus ventricosus genome elucidates the spidroin gene catalogue.</title>
        <authorList>
            <person name="Kono N."/>
            <person name="Nakamura H."/>
            <person name="Ohtoshi R."/>
            <person name="Moran D.A.P."/>
            <person name="Shinohara A."/>
            <person name="Yoshida Y."/>
            <person name="Fujiwara M."/>
            <person name="Mori M."/>
            <person name="Tomita M."/>
            <person name="Arakawa K."/>
        </authorList>
    </citation>
    <scope>NUCLEOTIDE SEQUENCE [LARGE SCALE GENOMIC DNA]</scope>
</reference>
<comment type="caution">
    <text evidence="2">The sequence shown here is derived from an EMBL/GenBank/DDBJ whole genome shotgun (WGS) entry which is preliminary data.</text>
</comment>
<proteinExistence type="predicted"/>
<accession>A0A4Y2B369</accession>
<protein>
    <recommendedName>
        <fullName evidence="4">RNase H type-1 domain-containing protein</fullName>
    </recommendedName>
</protein>
<evidence type="ECO:0008006" key="4">
    <source>
        <dbReference type="Google" id="ProtNLM"/>
    </source>
</evidence>
<feature type="region of interest" description="Disordered" evidence="1">
    <location>
        <begin position="42"/>
        <end position="61"/>
    </location>
</feature>
<dbReference type="Proteomes" id="UP000499080">
    <property type="component" value="Unassembled WGS sequence"/>
</dbReference>
<sequence>MEFIFNHSYDHVHRFSLVILTTRFEATQGLFWDGPRNFETWSHDEDDSRVGNPPLETSGESAAWDVETNNKINIFSDSRSSIEAHKGHRTKSKFVNGIKEKCLA</sequence>
<evidence type="ECO:0000256" key="1">
    <source>
        <dbReference type="SAM" id="MobiDB-lite"/>
    </source>
</evidence>
<evidence type="ECO:0000313" key="3">
    <source>
        <dbReference type="Proteomes" id="UP000499080"/>
    </source>
</evidence>
<gene>
    <name evidence="2" type="ORF">AVEN_193199_1</name>
</gene>
<dbReference type="AlphaFoldDB" id="A0A4Y2B369"/>
<dbReference type="EMBL" id="BGPR01000044">
    <property type="protein sequence ID" value="GBL85755.1"/>
    <property type="molecule type" value="Genomic_DNA"/>
</dbReference>
<evidence type="ECO:0000313" key="2">
    <source>
        <dbReference type="EMBL" id="GBL85755.1"/>
    </source>
</evidence>
<name>A0A4Y2B369_ARAVE</name>
<keyword evidence="3" id="KW-1185">Reference proteome</keyword>